<comment type="caution">
    <text evidence="2">The sequence shown here is derived from an EMBL/GenBank/DDBJ whole genome shotgun (WGS) entry which is preliminary data.</text>
</comment>
<gene>
    <name evidence="2" type="ORF">CYCCA115_LOCUS4739</name>
</gene>
<dbReference type="Pfam" id="PF00756">
    <property type="entry name" value="Esterase"/>
    <property type="match status" value="1"/>
</dbReference>
<dbReference type="EMBL" id="CAKOGP040000469">
    <property type="protein sequence ID" value="CAJ1935406.1"/>
    <property type="molecule type" value="Genomic_DNA"/>
</dbReference>
<dbReference type="InterPro" id="IPR000801">
    <property type="entry name" value="Esterase-like"/>
</dbReference>
<dbReference type="Proteomes" id="UP001295423">
    <property type="component" value="Unassembled WGS sequence"/>
</dbReference>
<dbReference type="InterPro" id="IPR029058">
    <property type="entry name" value="AB_hydrolase_fold"/>
</dbReference>
<dbReference type="AlphaFoldDB" id="A0AAD2FJE6"/>
<accession>A0AAD2FJE6</accession>
<dbReference type="InterPro" id="IPR050583">
    <property type="entry name" value="Mycobacterial_A85_antigen"/>
</dbReference>
<dbReference type="Gene3D" id="3.40.50.1820">
    <property type="entry name" value="alpha/beta hydrolase"/>
    <property type="match status" value="1"/>
</dbReference>
<evidence type="ECO:0000313" key="3">
    <source>
        <dbReference type="Proteomes" id="UP001295423"/>
    </source>
</evidence>
<organism evidence="2 3">
    <name type="scientific">Cylindrotheca closterium</name>
    <dbReference type="NCBI Taxonomy" id="2856"/>
    <lineage>
        <taxon>Eukaryota</taxon>
        <taxon>Sar</taxon>
        <taxon>Stramenopiles</taxon>
        <taxon>Ochrophyta</taxon>
        <taxon>Bacillariophyta</taxon>
        <taxon>Bacillariophyceae</taxon>
        <taxon>Bacillariophycidae</taxon>
        <taxon>Bacillariales</taxon>
        <taxon>Bacillariaceae</taxon>
        <taxon>Cylindrotheca</taxon>
    </lineage>
</organism>
<evidence type="ECO:0000256" key="1">
    <source>
        <dbReference type="SAM" id="SignalP"/>
    </source>
</evidence>
<feature type="chain" id="PRO_5042199125" description="Feruloyl esterase" evidence="1">
    <location>
        <begin position="23"/>
        <end position="336"/>
    </location>
</feature>
<keyword evidence="3" id="KW-1185">Reference proteome</keyword>
<keyword evidence="1" id="KW-0732">Signal</keyword>
<evidence type="ECO:0008006" key="4">
    <source>
        <dbReference type="Google" id="ProtNLM"/>
    </source>
</evidence>
<dbReference type="PANTHER" id="PTHR48098:SF6">
    <property type="entry name" value="FERRI-BACILLIBACTIN ESTERASE BESA"/>
    <property type="match status" value="1"/>
</dbReference>
<sequence>MSRTRRIHQALLIALSIPRVLSFQQDSSTLRRRNQLSPPFPNGPCGGSVITIPPEDTYGVDVNLASINIGGDLVMPPRPVHVWLPPGYEGGKDKHPVLYCHDGQNAIQDSWSWTGASWRLAGALTRLAERGLIREALPIVVLLESAEGDIFPGVRRRHLEYGDINIPFAQSHADFVAKTLKPLIDNQFRTNATDSYAMGASLGGQASLHLLLRHPTLFRGAACLSPAFGPFILNEVKQNNYPCLRTKKIYLDIGGDHGENKVPMVDLMDHLTSKHWWNPGYFWLDTQLQMGVDAMKDALSEVGAEYCYEAIPGGRHNERAWAQRIDKPLLHLFAGR</sequence>
<reference evidence="2" key="1">
    <citation type="submission" date="2023-08" db="EMBL/GenBank/DDBJ databases">
        <authorList>
            <person name="Audoor S."/>
            <person name="Bilcke G."/>
        </authorList>
    </citation>
    <scope>NUCLEOTIDE SEQUENCE</scope>
</reference>
<protein>
    <recommendedName>
        <fullName evidence="4">Feruloyl esterase</fullName>
    </recommendedName>
</protein>
<evidence type="ECO:0000313" key="2">
    <source>
        <dbReference type="EMBL" id="CAJ1935406.1"/>
    </source>
</evidence>
<dbReference type="PANTHER" id="PTHR48098">
    <property type="entry name" value="ENTEROCHELIN ESTERASE-RELATED"/>
    <property type="match status" value="1"/>
</dbReference>
<name>A0AAD2FJE6_9STRA</name>
<dbReference type="SUPFAM" id="SSF53474">
    <property type="entry name" value="alpha/beta-Hydrolases"/>
    <property type="match status" value="1"/>
</dbReference>
<proteinExistence type="predicted"/>
<feature type="signal peptide" evidence="1">
    <location>
        <begin position="1"/>
        <end position="22"/>
    </location>
</feature>